<name>A0A8H2WN85_9AGAM</name>
<gene>
    <name evidence="3" type="ORF">RDB_LOCUS24515</name>
</gene>
<feature type="chain" id="PRO_5034008635" description="Secreted protein" evidence="2">
    <location>
        <begin position="20"/>
        <end position="190"/>
    </location>
</feature>
<proteinExistence type="predicted"/>
<accession>A0A8H2WN85</accession>
<feature type="signal peptide" evidence="2">
    <location>
        <begin position="1"/>
        <end position="19"/>
    </location>
</feature>
<reference evidence="3" key="1">
    <citation type="submission" date="2021-01" db="EMBL/GenBank/DDBJ databases">
        <authorList>
            <person name="Kaushik A."/>
        </authorList>
    </citation>
    <scope>NUCLEOTIDE SEQUENCE</scope>
    <source>
        <strain evidence="3">AG1-1B</strain>
    </source>
</reference>
<dbReference type="Proteomes" id="UP000663826">
    <property type="component" value="Unassembled WGS sequence"/>
</dbReference>
<evidence type="ECO:0000256" key="1">
    <source>
        <dbReference type="SAM" id="MobiDB-lite"/>
    </source>
</evidence>
<dbReference type="EMBL" id="CAJMWQ010000844">
    <property type="protein sequence ID" value="CAE6389223.1"/>
    <property type="molecule type" value="Genomic_DNA"/>
</dbReference>
<organism evidence="3 4">
    <name type="scientific">Rhizoctonia solani</name>
    <dbReference type="NCBI Taxonomy" id="456999"/>
    <lineage>
        <taxon>Eukaryota</taxon>
        <taxon>Fungi</taxon>
        <taxon>Dikarya</taxon>
        <taxon>Basidiomycota</taxon>
        <taxon>Agaricomycotina</taxon>
        <taxon>Agaricomycetes</taxon>
        <taxon>Cantharellales</taxon>
        <taxon>Ceratobasidiaceae</taxon>
        <taxon>Rhizoctonia</taxon>
    </lineage>
</organism>
<feature type="region of interest" description="Disordered" evidence="1">
    <location>
        <begin position="154"/>
        <end position="174"/>
    </location>
</feature>
<dbReference type="AlphaFoldDB" id="A0A8H2WN85"/>
<evidence type="ECO:0008006" key="5">
    <source>
        <dbReference type="Google" id="ProtNLM"/>
    </source>
</evidence>
<evidence type="ECO:0000256" key="2">
    <source>
        <dbReference type="SAM" id="SignalP"/>
    </source>
</evidence>
<sequence length="190" mass="20974">MLGLKVSVILAACASMTVAVPTYKSNNSCGYNSFWYGPKNVCLPNGTKNKCNPPTDQSCGNWYWHKDFKYCVPSSPDYGDVGCSDGWKWDDGKYSCVPVPAPTPAPGPGQCKSTHFWWKTTCIPYGGDSAPSYAPNGLQCPQKWYWLPAGAAGRCAPRRPEYGSPEQGSPDCDSKYTWDSDNQYCKSKRY</sequence>
<evidence type="ECO:0000313" key="3">
    <source>
        <dbReference type="EMBL" id="CAE6389223.1"/>
    </source>
</evidence>
<evidence type="ECO:0000313" key="4">
    <source>
        <dbReference type="Proteomes" id="UP000663826"/>
    </source>
</evidence>
<protein>
    <recommendedName>
        <fullName evidence="5">Secreted protein</fullName>
    </recommendedName>
</protein>
<comment type="caution">
    <text evidence="3">The sequence shown here is derived from an EMBL/GenBank/DDBJ whole genome shotgun (WGS) entry which is preliminary data.</text>
</comment>
<keyword evidence="2" id="KW-0732">Signal</keyword>